<evidence type="ECO:0000313" key="3">
    <source>
        <dbReference type="EMBL" id="TQM69253.1"/>
    </source>
</evidence>
<accession>A0A543IF98</accession>
<name>A0A543IF98_9ACTN</name>
<dbReference type="Proteomes" id="UP000316706">
    <property type="component" value="Unassembled WGS sequence"/>
</dbReference>
<protein>
    <submittedName>
        <fullName evidence="3">Uncharacterized protein</fullName>
    </submittedName>
</protein>
<dbReference type="EMBL" id="VFPO01000001">
    <property type="protein sequence ID" value="TQM69253.1"/>
    <property type="molecule type" value="Genomic_DNA"/>
</dbReference>
<organism evidence="3 4">
    <name type="scientific">Actinomadura hallensis</name>
    <dbReference type="NCBI Taxonomy" id="337895"/>
    <lineage>
        <taxon>Bacteria</taxon>
        <taxon>Bacillati</taxon>
        <taxon>Actinomycetota</taxon>
        <taxon>Actinomycetes</taxon>
        <taxon>Streptosporangiales</taxon>
        <taxon>Thermomonosporaceae</taxon>
        <taxon>Actinomadura</taxon>
    </lineage>
</organism>
<keyword evidence="4" id="KW-1185">Reference proteome</keyword>
<reference evidence="3 4" key="1">
    <citation type="submission" date="2019-06" db="EMBL/GenBank/DDBJ databases">
        <title>Sequencing the genomes of 1000 actinobacteria strains.</title>
        <authorList>
            <person name="Klenk H.-P."/>
        </authorList>
    </citation>
    <scope>NUCLEOTIDE SEQUENCE [LARGE SCALE GENOMIC DNA]</scope>
    <source>
        <strain evidence="3 4">DSM 45043</strain>
    </source>
</reference>
<feature type="transmembrane region" description="Helical" evidence="2">
    <location>
        <begin position="94"/>
        <end position="115"/>
    </location>
</feature>
<gene>
    <name evidence="3" type="ORF">FHX41_2941</name>
</gene>
<dbReference type="AlphaFoldDB" id="A0A543IF98"/>
<proteinExistence type="predicted"/>
<comment type="caution">
    <text evidence="3">The sequence shown here is derived from an EMBL/GenBank/DDBJ whole genome shotgun (WGS) entry which is preliminary data.</text>
</comment>
<evidence type="ECO:0000256" key="2">
    <source>
        <dbReference type="SAM" id="Phobius"/>
    </source>
</evidence>
<feature type="region of interest" description="Disordered" evidence="1">
    <location>
        <begin position="1"/>
        <end position="72"/>
    </location>
</feature>
<dbReference type="RefSeq" id="WP_141969262.1">
    <property type="nucleotide sequence ID" value="NZ_VFPO01000001.1"/>
</dbReference>
<feature type="compositionally biased region" description="Low complexity" evidence="1">
    <location>
        <begin position="15"/>
        <end position="62"/>
    </location>
</feature>
<keyword evidence="2" id="KW-1133">Transmembrane helix</keyword>
<evidence type="ECO:0000256" key="1">
    <source>
        <dbReference type="SAM" id="MobiDB-lite"/>
    </source>
</evidence>
<sequence>MNTPSVPGDGHAKTAKAGADTARKTAGGAAATATAKGAKDATGNSVQNATATTKNAAQSTAQGVRKGAAQAGHQVTALPGRVAGLAKLMTLGRLLRAAPVAAAAVAGLVVGRLTAGKR</sequence>
<evidence type="ECO:0000313" key="4">
    <source>
        <dbReference type="Proteomes" id="UP000316706"/>
    </source>
</evidence>
<keyword evidence="2" id="KW-0472">Membrane</keyword>
<keyword evidence="2" id="KW-0812">Transmembrane</keyword>